<evidence type="ECO:0000256" key="8">
    <source>
        <dbReference type="SAM" id="Phobius"/>
    </source>
</evidence>
<evidence type="ECO:0000256" key="5">
    <source>
        <dbReference type="ARBA" id="ARBA00022692"/>
    </source>
</evidence>
<name>U4TQ94_9LACO</name>
<keyword evidence="11" id="KW-1185">Reference proteome</keyword>
<evidence type="ECO:0000256" key="4">
    <source>
        <dbReference type="ARBA" id="ARBA00022475"/>
    </source>
</evidence>
<feature type="transmembrane region" description="Helical" evidence="8">
    <location>
        <begin position="301"/>
        <end position="329"/>
    </location>
</feature>
<organism evidence="10 11">
    <name type="scientific">Schleiferilactobacillus shenzhenensis LY-73</name>
    <dbReference type="NCBI Taxonomy" id="1231336"/>
    <lineage>
        <taxon>Bacteria</taxon>
        <taxon>Bacillati</taxon>
        <taxon>Bacillota</taxon>
        <taxon>Bacilli</taxon>
        <taxon>Lactobacillales</taxon>
        <taxon>Lactobacillaceae</taxon>
        <taxon>Schleiferilactobacillus</taxon>
    </lineage>
</organism>
<evidence type="ECO:0000256" key="1">
    <source>
        <dbReference type="ARBA" id="ARBA00004651"/>
    </source>
</evidence>
<evidence type="ECO:0000313" key="11">
    <source>
        <dbReference type="Proteomes" id="UP000030647"/>
    </source>
</evidence>
<evidence type="ECO:0000313" key="10">
    <source>
        <dbReference type="EMBL" id="ERL64073.1"/>
    </source>
</evidence>
<keyword evidence="5 8" id="KW-0812">Transmembrane</keyword>
<dbReference type="HOGENOM" id="CLU_039483_7_0_9"/>
<evidence type="ECO:0000256" key="2">
    <source>
        <dbReference type="ARBA" id="ARBA00007783"/>
    </source>
</evidence>
<dbReference type="PROSITE" id="PS51012">
    <property type="entry name" value="ABC_TM2"/>
    <property type="match status" value="1"/>
</dbReference>
<comment type="subcellular location">
    <subcellularLocation>
        <location evidence="1">Cell membrane</location>
        <topology evidence="1">Multi-pass membrane protein</topology>
    </subcellularLocation>
</comment>
<dbReference type="EMBL" id="KI271605">
    <property type="protein sequence ID" value="ERL64073.1"/>
    <property type="molecule type" value="Genomic_DNA"/>
</dbReference>
<comment type="similarity">
    <text evidence="2">Belongs to the ABC-2 integral membrane protein family.</text>
</comment>
<dbReference type="InterPro" id="IPR047817">
    <property type="entry name" value="ABC2_TM_bact-type"/>
</dbReference>
<dbReference type="Proteomes" id="UP000030647">
    <property type="component" value="Unassembled WGS sequence"/>
</dbReference>
<keyword evidence="3" id="KW-0813">Transport</keyword>
<dbReference type="eggNOG" id="COG0842">
    <property type="taxonomic scope" value="Bacteria"/>
</dbReference>
<dbReference type="Pfam" id="PF12698">
    <property type="entry name" value="ABC2_membrane_3"/>
    <property type="match status" value="1"/>
</dbReference>
<keyword evidence="4" id="KW-1003">Cell membrane</keyword>
<dbReference type="OrthoDB" id="9776218at2"/>
<dbReference type="GO" id="GO:0005886">
    <property type="term" value="C:plasma membrane"/>
    <property type="evidence" value="ECO:0007669"/>
    <property type="project" value="UniProtKB-SubCell"/>
</dbReference>
<dbReference type="RefSeq" id="WP_022530613.1">
    <property type="nucleotide sequence ID" value="NZ_KI271605.1"/>
</dbReference>
<dbReference type="InterPro" id="IPR013525">
    <property type="entry name" value="ABC2_TM"/>
</dbReference>
<feature type="transmembrane region" description="Helical" evidence="8">
    <location>
        <begin position="189"/>
        <end position="211"/>
    </location>
</feature>
<evidence type="ECO:0000256" key="7">
    <source>
        <dbReference type="ARBA" id="ARBA00023136"/>
    </source>
</evidence>
<feature type="transmembrane region" description="Helical" evidence="8">
    <location>
        <begin position="349"/>
        <end position="375"/>
    </location>
</feature>
<feature type="transmembrane region" description="Helical" evidence="8">
    <location>
        <begin position="232"/>
        <end position="257"/>
    </location>
</feature>
<feature type="transmembrane region" description="Helical" evidence="8">
    <location>
        <begin position="21"/>
        <end position="39"/>
    </location>
</feature>
<feature type="domain" description="ABC transmembrane type-2" evidence="9">
    <location>
        <begin position="138"/>
        <end position="379"/>
    </location>
</feature>
<keyword evidence="6 8" id="KW-1133">Transmembrane helix</keyword>
<protein>
    <recommendedName>
        <fullName evidence="9">ABC transmembrane type-2 domain-containing protein</fullName>
    </recommendedName>
</protein>
<gene>
    <name evidence="10" type="ORF">L248_1606</name>
</gene>
<dbReference type="PANTHER" id="PTHR30294:SF38">
    <property type="entry name" value="TRANSPORT PERMEASE PROTEIN"/>
    <property type="match status" value="1"/>
</dbReference>
<evidence type="ECO:0000256" key="6">
    <source>
        <dbReference type="ARBA" id="ARBA00022989"/>
    </source>
</evidence>
<sequence>MRIGAMIKRIMLELSRDKRTLGLLFIAPLFILTLMYFLFQSNTTQQATLAVRGVDSTLVQAIDNKHIQIRKVTDTTVSARRLIRQHDYAGVLTQSGSKLTLTLQNSDQTQSALIKQSLQAAQIQLKMKAAGTTIKTQAAALQKLARALAAATRRVPTASAAPAGSHTAAYSLTTHYLYGSGDATFFQTLLPIMIGFVVFFFVFLISGIALLRERTTGTLNRLLATPVRRGEIIAGYLCGYGLLALVQTILVVLFTLYVFNIQILGNLALVLLINILLAIIALTLGLLISTFTSSEFQMVQFIPIVVIPQIFFSGLIPVNQMAGWLQAIAHVMPLYYGADAMSAVIEKGAAFSAIAGDVGILLLFFAVFLGLNLLAMRRYRQV</sequence>
<keyword evidence="7 8" id="KW-0472">Membrane</keyword>
<accession>U4TQ94</accession>
<dbReference type="AlphaFoldDB" id="U4TQ94"/>
<dbReference type="InterPro" id="IPR051449">
    <property type="entry name" value="ABC-2_transporter_component"/>
</dbReference>
<dbReference type="PANTHER" id="PTHR30294">
    <property type="entry name" value="MEMBRANE COMPONENT OF ABC TRANSPORTER YHHJ-RELATED"/>
    <property type="match status" value="1"/>
</dbReference>
<feature type="transmembrane region" description="Helical" evidence="8">
    <location>
        <begin position="263"/>
        <end position="289"/>
    </location>
</feature>
<dbReference type="GO" id="GO:0140359">
    <property type="term" value="F:ABC-type transporter activity"/>
    <property type="evidence" value="ECO:0007669"/>
    <property type="project" value="InterPro"/>
</dbReference>
<evidence type="ECO:0000259" key="9">
    <source>
        <dbReference type="PROSITE" id="PS51012"/>
    </source>
</evidence>
<reference evidence="11" key="1">
    <citation type="journal article" date="2013" name="Genome Announc.">
        <title>Whole-Genome Sequencing of Lactobacillus shenzhenensis Strain LY-73T.</title>
        <authorList>
            <person name="Lin Z."/>
            <person name="Liu Z."/>
            <person name="Yang R."/>
            <person name="Zou Y."/>
            <person name="Wan D."/>
            <person name="Chen J."/>
            <person name="Guo M."/>
            <person name="Zhao J."/>
            <person name="Fang C."/>
            <person name="Yang R."/>
            <person name="Liu F."/>
        </authorList>
    </citation>
    <scope>NUCLEOTIDE SEQUENCE [LARGE SCALE GENOMIC DNA]</scope>
    <source>
        <strain evidence="11">LY-73</strain>
    </source>
</reference>
<evidence type="ECO:0000256" key="3">
    <source>
        <dbReference type="ARBA" id="ARBA00022448"/>
    </source>
</evidence>
<dbReference type="STRING" id="1231336.L248_1606"/>
<proteinExistence type="inferred from homology"/>